<evidence type="ECO:0000313" key="2">
    <source>
        <dbReference type="EMBL" id="OIW27111.1"/>
    </source>
</evidence>
<keyword evidence="1" id="KW-1133">Transmembrane helix</keyword>
<accession>A0A1J7IHA5</accession>
<dbReference type="InParanoid" id="A0A1J7IHA5"/>
<feature type="transmembrane region" description="Helical" evidence="1">
    <location>
        <begin position="166"/>
        <end position="188"/>
    </location>
</feature>
<dbReference type="Proteomes" id="UP000182658">
    <property type="component" value="Unassembled WGS sequence"/>
</dbReference>
<evidence type="ECO:0008006" key="4">
    <source>
        <dbReference type="Google" id="ProtNLM"/>
    </source>
</evidence>
<evidence type="ECO:0000313" key="3">
    <source>
        <dbReference type="Proteomes" id="UP000182658"/>
    </source>
</evidence>
<dbReference type="AlphaFoldDB" id="A0A1J7IHA5"/>
<dbReference type="EMBL" id="KV875100">
    <property type="protein sequence ID" value="OIW27111.1"/>
    <property type="molecule type" value="Genomic_DNA"/>
</dbReference>
<feature type="transmembrane region" description="Helical" evidence="1">
    <location>
        <begin position="36"/>
        <end position="63"/>
    </location>
</feature>
<protein>
    <recommendedName>
        <fullName evidence="4">MARVEL domain-containing protein</fullName>
    </recommendedName>
</protein>
<keyword evidence="1" id="KW-0472">Membrane</keyword>
<evidence type="ECO:0000256" key="1">
    <source>
        <dbReference type="SAM" id="Phobius"/>
    </source>
</evidence>
<sequence length="220" mass="24655">MSDNLSERAPLLGSRRDAAAEWETGGVPAVLLQRSFVLATMASLIAGTFTVVFLIASMIIVSYRPRDYYPPYELNYYFASTAGWSIIAIIHSAFTLIRIRAGDTPPRGLAGILVDVVAGLYFLFQSLHGMQNFLQRDNFGCHVPWRSDPRRPADPDCDVWRARAEPVFWCYLVFLFIFGLAHAVLLFLRASLWKRTDKELLVRLVGQDNNQARASAEGGP</sequence>
<keyword evidence="3" id="KW-1185">Reference proteome</keyword>
<dbReference type="OrthoDB" id="5191656at2759"/>
<feature type="transmembrane region" description="Helical" evidence="1">
    <location>
        <begin position="75"/>
        <end position="97"/>
    </location>
</feature>
<organism evidence="2 3">
    <name type="scientific">Coniochaeta ligniaria NRRL 30616</name>
    <dbReference type="NCBI Taxonomy" id="1408157"/>
    <lineage>
        <taxon>Eukaryota</taxon>
        <taxon>Fungi</taxon>
        <taxon>Dikarya</taxon>
        <taxon>Ascomycota</taxon>
        <taxon>Pezizomycotina</taxon>
        <taxon>Sordariomycetes</taxon>
        <taxon>Sordariomycetidae</taxon>
        <taxon>Coniochaetales</taxon>
        <taxon>Coniochaetaceae</taxon>
        <taxon>Coniochaeta</taxon>
    </lineage>
</organism>
<keyword evidence="1" id="KW-0812">Transmembrane</keyword>
<reference evidence="2 3" key="1">
    <citation type="submission" date="2016-10" db="EMBL/GenBank/DDBJ databases">
        <title>Draft genome sequence of Coniochaeta ligniaria NRRL30616, a lignocellulolytic fungus for bioabatement of inhibitors in plant biomass hydrolysates.</title>
        <authorList>
            <consortium name="DOE Joint Genome Institute"/>
            <person name="Jimenez D.J."/>
            <person name="Hector R.E."/>
            <person name="Riley R."/>
            <person name="Sun H."/>
            <person name="Grigoriev I.V."/>
            <person name="Van Elsas J.D."/>
            <person name="Nichols N.N."/>
        </authorList>
    </citation>
    <scope>NUCLEOTIDE SEQUENCE [LARGE SCALE GENOMIC DNA]</scope>
    <source>
        <strain evidence="2 3">NRRL 30616</strain>
    </source>
</reference>
<feature type="transmembrane region" description="Helical" evidence="1">
    <location>
        <begin position="109"/>
        <end position="127"/>
    </location>
</feature>
<proteinExistence type="predicted"/>
<name>A0A1J7IHA5_9PEZI</name>
<gene>
    <name evidence="2" type="ORF">CONLIGDRAFT_496838</name>
</gene>